<reference evidence="2 3" key="1">
    <citation type="submission" date="2016-12" db="EMBL/GenBank/DDBJ databases">
        <authorList>
            <person name="Song W.-J."/>
            <person name="Kurnit D.M."/>
        </authorList>
    </citation>
    <scope>NUCLEOTIDE SEQUENCE [LARGE SCALE GENOMIC DNA]</scope>
    <source>
        <strain evidence="2 3">IMCC3135</strain>
    </source>
</reference>
<keyword evidence="2" id="KW-0378">Hydrolase</keyword>
<dbReference type="EMBL" id="CP018632">
    <property type="protein sequence ID" value="ASJ74220.1"/>
    <property type="molecule type" value="Genomic_DNA"/>
</dbReference>
<gene>
    <name evidence="2" type="primary">lip1</name>
    <name evidence="2" type="ORF">IMCC3135_20715</name>
</gene>
<accession>A0A2Z2NZB5</accession>
<dbReference type="SUPFAM" id="SSF53474">
    <property type="entry name" value="alpha/beta-Hydrolases"/>
    <property type="match status" value="1"/>
</dbReference>
<dbReference type="Gene3D" id="3.40.50.1820">
    <property type="entry name" value="alpha/beta hydrolase"/>
    <property type="match status" value="1"/>
</dbReference>
<sequence>MIPLLLLPGMMCNARMYHHQIAQFSNERAVQFSPLSEHSDVQSLAEQVLRHAPSEFALCGLSMGGIVAMEVQRQAPLRVRGLALLDTNPLAELDQVKQVRTPQMEKVRQGRLLEVMRDEMKPNYLADNHNKAEILDLCAQMAQELGSDVFIRQSLALRERPDQSATLRSVRVPTLILCGDQDRLCPPERHRLMHELVSHSSLAIVADAGHLPVLEQPAETNAHLQAWLQACDYQH</sequence>
<dbReference type="AlphaFoldDB" id="A0A2Z2NZB5"/>
<dbReference type="Pfam" id="PF12697">
    <property type="entry name" value="Abhydrolase_6"/>
    <property type="match status" value="1"/>
</dbReference>
<dbReference type="RefSeq" id="WP_088919280.1">
    <property type="nucleotide sequence ID" value="NZ_CP018632.1"/>
</dbReference>
<dbReference type="EC" id="3.1.1.3" evidence="2"/>
<dbReference type="OrthoDB" id="9779853at2"/>
<dbReference type="InterPro" id="IPR050228">
    <property type="entry name" value="Carboxylesterase_BioH"/>
</dbReference>
<dbReference type="PRINTS" id="PR00111">
    <property type="entry name" value="ABHYDROLASE"/>
</dbReference>
<proteinExistence type="predicted"/>
<name>A0A2Z2NZB5_9GAMM</name>
<dbReference type="GO" id="GO:0004806">
    <property type="term" value="F:triacylglycerol lipase activity"/>
    <property type="evidence" value="ECO:0007669"/>
    <property type="project" value="UniProtKB-EC"/>
</dbReference>
<dbReference type="PANTHER" id="PTHR43194">
    <property type="entry name" value="HYDROLASE ALPHA/BETA FOLD FAMILY"/>
    <property type="match status" value="1"/>
</dbReference>
<dbReference type="KEGG" id="gai:IMCC3135_20715"/>
<keyword evidence="3" id="KW-1185">Reference proteome</keyword>
<organism evidence="2 3">
    <name type="scientific">Granulosicoccus antarcticus IMCC3135</name>
    <dbReference type="NCBI Taxonomy" id="1192854"/>
    <lineage>
        <taxon>Bacteria</taxon>
        <taxon>Pseudomonadati</taxon>
        <taxon>Pseudomonadota</taxon>
        <taxon>Gammaproteobacteria</taxon>
        <taxon>Chromatiales</taxon>
        <taxon>Granulosicoccaceae</taxon>
        <taxon>Granulosicoccus</taxon>
    </lineage>
</organism>
<evidence type="ECO:0000313" key="2">
    <source>
        <dbReference type="EMBL" id="ASJ74220.1"/>
    </source>
</evidence>
<protein>
    <submittedName>
        <fullName evidence="2">Lipase 1</fullName>
        <ecNumber evidence="2">3.1.1.3</ecNumber>
    </submittedName>
</protein>
<feature type="domain" description="AB hydrolase-1" evidence="1">
    <location>
        <begin position="5"/>
        <end position="222"/>
    </location>
</feature>
<dbReference type="PANTHER" id="PTHR43194:SF2">
    <property type="entry name" value="PEROXISOMAL MEMBRANE PROTEIN LPX1"/>
    <property type="match status" value="1"/>
</dbReference>
<dbReference type="InterPro" id="IPR029058">
    <property type="entry name" value="AB_hydrolase_fold"/>
</dbReference>
<dbReference type="InterPro" id="IPR000073">
    <property type="entry name" value="AB_hydrolase_1"/>
</dbReference>
<evidence type="ECO:0000259" key="1">
    <source>
        <dbReference type="Pfam" id="PF12697"/>
    </source>
</evidence>
<dbReference type="Proteomes" id="UP000250079">
    <property type="component" value="Chromosome"/>
</dbReference>
<evidence type="ECO:0000313" key="3">
    <source>
        <dbReference type="Proteomes" id="UP000250079"/>
    </source>
</evidence>